<evidence type="ECO:0000313" key="9">
    <source>
        <dbReference type="Proteomes" id="UP000255328"/>
    </source>
</evidence>
<evidence type="ECO:0000256" key="5">
    <source>
        <dbReference type="ARBA" id="ARBA00023004"/>
    </source>
</evidence>
<proteinExistence type="predicted"/>
<dbReference type="PROSITE" id="PS51918">
    <property type="entry name" value="RADICAL_SAM"/>
    <property type="match status" value="1"/>
</dbReference>
<keyword evidence="6" id="KW-0411">Iron-sulfur</keyword>
<name>A0A377GWK9_9FUSO</name>
<dbReference type="InterPro" id="IPR013785">
    <property type="entry name" value="Aldolase_TIM"/>
</dbReference>
<keyword evidence="4" id="KW-0479">Metal-binding</keyword>
<feature type="domain" description="Radical SAM core" evidence="7">
    <location>
        <begin position="87"/>
        <end position="316"/>
    </location>
</feature>
<dbReference type="SFLD" id="SFLDG01060">
    <property type="entry name" value="BATS_domain_containing"/>
    <property type="match status" value="1"/>
</dbReference>
<organism evidence="8 9">
    <name type="scientific">Fusobacterium necrogenes</name>
    <dbReference type="NCBI Taxonomy" id="858"/>
    <lineage>
        <taxon>Bacteria</taxon>
        <taxon>Fusobacteriati</taxon>
        <taxon>Fusobacteriota</taxon>
        <taxon>Fusobacteriia</taxon>
        <taxon>Fusobacteriales</taxon>
        <taxon>Fusobacteriaceae</taxon>
        <taxon>Fusobacterium</taxon>
    </lineage>
</organism>
<dbReference type="SMART" id="SM00876">
    <property type="entry name" value="BATS"/>
    <property type="match status" value="1"/>
</dbReference>
<dbReference type="EMBL" id="UGGU01000003">
    <property type="protein sequence ID" value="STO31316.1"/>
    <property type="molecule type" value="Genomic_DNA"/>
</dbReference>
<dbReference type="SFLD" id="SFLDG01081">
    <property type="entry name" value="cleavage_of_the_Ca-Cb_bond_in"/>
    <property type="match status" value="1"/>
</dbReference>
<dbReference type="Pfam" id="PF06968">
    <property type="entry name" value="BATS"/>
    <property type="match status" value="1"/>
</dbReference>
<evidence type="ECO:0000313" key="8">
    <source>
        <dbReference type="EMBL" id="STO31316.1"/>
    </source>
</evidence>
<dbReference type="InterPro" id="IPR007197">
    <property type="entry name" value="rSAM"/>
</dbReference>
<dbReference type="Gene3D" id="3.20.20.70">
    <property type="entry name" value="Aldolase class I"/>
    <property type="match status" value="1"/>
</dbReference>
<dbReference type="PANTHER" id="PTHR43583:SF1">
    <property type="entry name" value="2-IMINOACETATE SYNTHASE"/>
    <property type="match status" value="1"/>
</dbReference>
<evidence type="ECO:0000256" key="2">
    <source>
        <dbReference type="ARBA" id="ARBA00022485"/>
    </source>
</evidence>
<dbReference type="PANTHER" id="PTHR43583">
    <property type="entry name" value="2-IMINOACETATE SYNTHASE"/>
    <property type="match status" value="1"/>
</dbReference>
<dbReference type="InterPro" id="IPR058240">
    <property type="entry name" value="rSAM_sf"/>
</dbReference>
<dbReference type="SUPFAM" id="SSF102114">
    <property type="entry name" value="Radical SAM enzymes"/>
    <property type="match status" value="1"/>
</dbReference>
<dbReference type="EC" id="4.1.99.19" evidence="8"/>
<protein>
    <submittedName>
        <fullName evidence="8">2-iminoacetate synthase</fullName>
        <ecNumber evidence="8">4.1.99.19</ecNumber>
    </submittedName>
</protein>
<dbReference type="SFLD" id="SFLDS00029">
    <property type="entry name" value="Radical_SAM"/>
    <property type="match status" value="1"/>
</dbReference>
<reference evidence="8 9" key="1">
    <citation type="submission" date="2018-06" db="EMBL/GenBank/DDBJ databases">
        <authorList>
            <consortium name="Pathogen Informatics"/>
            <person name="Doyle S."/>
        </authorList>
    </citation>
    <scope>NUCLEOTIDE SEQUENCE [LARGE SCALE GENOMIC DNA]</scope>
    <source>
        <strain evidence="8 9">NCTC10723</strain>
    </source>
</reference>
<dbReference type="InterPro" id="IPR034428">
    <property type="entry name" value="ThiH/NoCL/HydG-like"/>
</dbReference>
<dbReference type="GO" id="GO:0051539">
    <property type="term" value="F:4 iron, 4 sulfur cluster binding"/>
    <property type="evidence" value="ECO:0007669"/>
    <property type="project" value="UniProtKB-KW"/>
</dbReference>
<dbReference type="NCBIfam" id="TIGR02351">
    <property type="entry name" value="thiH"/>
    <property type="match status" value="1"/>
</dbReference>
<dbReference type="InterPro" id="IPR012726">
    <property type="entry name" value="ThiH"/>
</dbReference>
<evidence type="ECO:0000259" key="7">
    <source>
        <dbReference type="PROSITE" id="PS51918"/>
    </source>
</evidence>
<accession>A0A377GWK9</accession>
<dbReference type="CDD" id="cd01335">
    <property type="entry name" value="Radical_SAM"/>
    <property type="match status" value="1"/>
</dbReference>
<keyword evidence="2" id="KW-0004">4Fe-4S</keyword>
<evidence type="ECO:0000256" key="4">
    <source>
        <dbReference type="ARBA" id="ARBA00022723"/>
    </source>
</evidence>
<keyword evidence="8" id="KW-0456">Lyase</keyword>
<evidence type="ECO:0000256" key="3">
    <source>
        <dbReference type="ARBA" id="ARBA00022691"/>
    </source>
</evidence>
<keyword evidence="5" id="KW-0408">Iron</keyword>
<dbReference type="Pfam" id="PF04055">
    <property type="entry name" value="Radical_SAM"/>
    <property type="match status" value="1"/>
</dbReference>
<evidence type="ECO:0000256" key="1">
    <source>
        <dbReference type="ARBA" id="ARBA00001966"/>
    </source>
</evidence>
<gene>
    <name evidence="8" type="primary">thiH_1</name>
    <name evidence="8" type="ORF">NCTC10723_00764</name>
</gene>
<keyword evidence="9" id="KW-1185">Reference proteome</keyword>
<dbReference type="AlphaFoldDB" id="A0A377GWK9"/>
<dbReference type="Proteomes" id="UP000255328">
    <property type="component" value="Unassembled WGS sequence"/>
</dbReference>
<dbReference type="SFLD" id="SFLDF00301">
    <property type="entry name" value="2-iminoacetate_synthase_(ThiH)"/>
    <property type="match status" value="1"/>
</dbReference>
<dbReference type="InterPro" id="IPR010722">
    <property type="entry name" value="BATS_dom"/>
</dbReference>
<comment type="cofactor">
    <cofactor evidence="1">
        <name>[4Fe-4S] cluster</name>
        <dbReference type="ChEBI" id="CHEBI:49883"/>
    </cofactor>
</comment>
<dbReference type="GO" id="GO:0036355">
    <property type="term" value="F:2-iminoacetate synthase activity"/>
    <property type="evidence" value="ECO:0007669"/>
    <property type="project" value="UniProtKB-EC"/>
</dbReference>
<dbReference type="GO" id="GO:0005506">
    <property type="term" value="F:iron ion binding"/>
    <property type="evidence" value="ECO:0007669"/>
    <property type="project" value="InterPro"/>
</dbReference>
<keyword evidence="3" id="KW-0949">S-adenosyl-L-methionine</keyword>
<evidence type="ECO:0000256" key="6">
    <source>
        <dbReference type="ARBA" id="ARBA00023014"/>
    </source>
</evidence>
<sequence>MLVLHHHLQDFCLEVSRMSYYDELVKWKGFDFEGYFNSVTDGEILKSIEKDKLSVYDYLNLLSPRAKNHIEKMAQRAHKLTRQYFGNVIGLYLPIYVSNYCTSNCIYCGFSKKNHIVRRHMKFEEIEREAKEIAKSGIENILLLTGEAKGLVDKEYLKGGIDVLKKYFSSVSIEVMPLDEEDYRYLAKDGLDGLTVYQETYDEKRYAEVHLSGEKRDFKYRLDTPERGAKAGLRTIGIGALLGLGNIRSDAFKTGLHLKYLIDNYPNSEFSISFPRVNEAEGNLKDSYAVDDITFVQIILANRIFQPTAGITLSTRESAYMRDNLLQLGITKFSAGSKTEVGGYSHENESTAQFDITDNRSVEEIVEAIRKRGLEPKYKDWETLL</sequence>